<reference evidence="8 9" key="1">
    <citation type="submission" date="2018-06" db="EMBL/GenBank/DDBJ databases">
        <title>Complete Genomes of Monosporascus.</title>
        <authorList>
            <person name="Robinson A.J."/>
            <person name="Natvig D.O."/>
        </authorList>
    </citation>
    <scope>NUCLEOTIDE SEQUENCE [LARGE SCALE GENOMIC DNA]</scope>
    <source>
        <strain evidence="8 9">CBS 110550</strain>
    </source>
</reference>
<evidence type="ECO:0000256" key="4">
    <source>
        <dbReference type="ARBA" id="ARBA00023136"/>
    </source>
</evidence>
<evidence type="ECO:0000256" key="5">
    <source>
        <dbReference type="SAM" id="MobiDB-lite"/>
    </source>
</evidence>
<dbReference type="AlphaFoldDB" id="A0A4Q4T4U0"/>
<dbReference type="EMBL" id="QJNU01000493">
    <property type="protein sequence ID" value="RYO97308.1"/>
    <property type="molecule type" value="Genomic_DNA"/>
</dbReference>
<evidence type="ECO:0000256" key="6">
    <source>
        <dbReference type="SAM" id="Phobius"/>
    </source>
</evidence>
<evidence type="ECO:0000256" key="3">
    <source>
        <dbReference type="ARBA" id="ARBA00022989"/>
    </source>
</evidence>
<organism evidence="8 9">
    <name type="scientific">Monosporascus ibericus</name>
    <dbReference type="NCBI Taxonomy" id="155417"/>
    <lineage>
        <taxon>Eukaryota</taxon>
        <taxon>Fungi</taxon>
        <taxon>Dikarya</taxon>
        <taxon>Ascomycota</taxon>
        <taxon>Pezizomycotina</taxon>
        <taxon>Sordariomycetes</taxon>
        <taxon>Xylariomycetidae</taxon>
        <taxon>Xylariales</taxon>
        <taxon>Xylariales incertae sedis</taxon>
        <taxon>Monosporascus</taxon>
    </lineage>
</organism>
<feature type="transmembrane region" description="Helical" evidence="6">
    <location>
        <begin position="414"/>
        <end position="436"/>
    </location>
</feature>
<evidence type="ECO:0000256" key="2">
    <source>
        <dbReference type="ARBA" id="ARBA00022692"/>
    </source>
</evidence>
<keyword evidence="3 6" id="KW-1133">Transmembrane helix</keyword>
<feature type="transmembrane region" description="Helical" evidence="6">
    <location>
        <begin position="536"/>
        <end position="557"/>
    </location>
</feature>
<feature type="compositionally biased region" description="Low complexity" evidence="5">
    <location>
        <begin position="21"/>
        <end position="34"/>
    </location>
</feature>
<gene>
    <name evidence="8" type="ORF">DL764_007331</name>
</gene>
<dbReference type="InterPro" id="IPR036259">
    <property type="entry name" value="MFS_trans_sf"/>
</dbReference>
<dbReference type="SUPFAM" id="SSF103473">
    <property type="entry name" value="MFS general substrate transporter"/>
    <property type="match status" value="1"/>
</dbReference>
<feature type="transmembrane region" description="Helical" evidence="6">
    <location>
        <begin position="257"/>
        <end position="275"/>
    </location>
</feature>
<dbReference type="InterPro" id="IPR011701">
    <property type="entry name" value="MFS"/>
</dbReference>
<keyword evidence="9" id="KW-1185">Reference proteome</keyword>
<comment type="caution">
    <text evidence="8">The sequence shown here is derived from an EMBL/GenBank/DDBJ whole genome shotgun (WGS) entry which is preliminary data.</text>
</comment>
<feature type="domain" description="Major facilitator superfamily (MFS) profile" evidence="7">
    <location>
        <begin position="63"/>
        <end position="563"/>
    </location>
</feature>
<evidence type="ECO:0000256" key="1">
    <source>
        <dbReference type="ARBA" id="ARBA00004141"/>
    </source>
</evidence>
<evidence type="ECO:0000313" key="9">
    <source>
        <dbReference type="Proteomes" id="UP000293360"/>
    </source>
</evidence>
<dbReference type="Gene3D" id="1.20.1250.20">
    <property type="entry name" value="MFS general substrate transporter like domains"/>
    <property type="match status" value="2"/>
</dbReference>
<dbReference type="PROSITE" id="PS50850">
    <property type="entry name" value="MFS"/>
    <property type="match status" value="1"/>
</dbReference>
<dbReference type="PANTHER" id="PTHR23501:SF6">
    <property type="entry name" value="MULTIDRUG TRANSPORTER, PUTATIVE (AFU_ORTHOLOGUE AFUA_3G14560)-RELATED"/>
    <property type="match status" value="1"/>
</dbReference>
<evidence type="ECO:0000313" key="8">
    <source>
        <dbReference type="EMBL" id="RYO97308.1"/>
    </source>
</evidence>
<feature type="compositionally biased region" description="Basic and acidic residues" evidence="5">
    <location>
        <begin position="1"/>
        <end position="11"/>
    </location>
</feature>
<feature type="region of interest" description="Disordered" evidence="5">
    <location>
        <begin position="1"/>
        <end position="34"/>
    </location>
</feature>
<proteinExistence type="predicted"/>
<dbReference type="Proteomes" id="UP000293360">
    <property type="component" value="Unassembled WGS sequence"/>
</dbReference>
<evidence type="ECO:0000259" key="7">
    <source>
        <dbReference type="PROSITE" id="PS50850"/>
    </source>
</evidence>
<dbReference type="PANTHER" id="PTHR23501">
    <property type="entry name" value="MAJOR FACILITATOR SUPERFAMILY"/>
    <property type="match status" value="1"/>
</dbReference>
<name>A0A4Q4T4U0_9PEZI</name>
<feature type="transmembrane region" description="Helical" evidence="6">
    <location>
        <begin position="60"/>
        <end position="78"/>
    </location>
</feature>
<feature type="transmembrane region" description="Helical" evidence="6">
    <location>
        <begin position="216"/>
        <end position="236"/>
    </location>
</feature>
<dbReference type="GO" id="GO:0015174">
    <property type="term" value="F:basic amino acid transmembrane transporter activity"/>
    <property type="evidence" value="ECO:0007669"/>
    <property type="project" value="TreeGrafter"/>
</dbReference>
<keyword evidence="2 6" id="KW-0812">Transmembrane</keyword>
<dbReference type="OrthoDB" id="4160219at2759"/>
<dbReference type="Pfam" id="PF07690">
    <property type="entry name" value="MFS_1"/>
    <property type="match status" value="1"/>
</dbReference>
<feature type="transmembrane region" description="Helical" evidence="6">
    <location>
        <begin position="153"/>
        <end position="175"/>
    </location>
</feature>
<feature type="transmembrane region" description="Helical" evidence="6">
    <location>
        <begin position="187"/>
        <end position="210"/>
    </location>
</feature>
<feature type="transmembrane region" description="Helical" evidence="6">
    <location>
        <begin position="281"/>
        <end position="299"/>
    </location>
</feature>
<dbReference type="InterPro" id="IPR020846">
    <property type="entry name" value="MFS_dom"/>
</dbReference>
<protein>
    <recommendedName>
        <fullName evidence="7">Major facilitator superfamily (MFS) profile domain-containing protein</fullName>
    </recommendedName>
</protein>
<keyword evidence="4 6" id="KW-0472">Membrane</keyword>
<feature type="transmembrane region" description="Helical" evidence="6">
    <location>
        <begin position="98"/>
        <end position="116"/>
    </location>
</feature>
<feature type="transmembrane region" description="Helical" evidence="6">
    <location>
        <begin position="128"/>
        <end position="147"/>
    </location>
</feature>
<dbReference type="GO" id="GO:0000329">
    <property type="term" value="C:fungal-type vacuole membrane"/>
    <property type="evidence" value="ECO:0007669"/>
    <property type="project" value="TreeGrafter"/>
</dbReference>
<accession>A0A4Q4T4U0</accession>
<sequence length="590" mass="61480">MRDDASLREDVTSTEETPLIRSGASSPLPLSAGSSRSSEIYRDVGHDVDVPNQKVGPGRAVAILLSFYMLIFLQASNMSGMTMAQSVIAAELDAYERASWFTSSFLIALSSCAPLAGRLASIFSPRSMVLASSLLFAIGSLVTSQAHTFWVFIVGRVITGVGSAAVMVLAVILVLELTTKRRRGLFIGLVNAGVTSGVSLGAVVFGALISSTGWRALFYAQVPISAVAGLGVYLSIPKSFTSGEASDENSLSKKLKNIDYLGAILLTGAIVLFLYGLSETITATPLLLSLATLAMFVLVEYKVAADPIIPAAILENRGTLLSCISQLGLMAARWTVLFYTPMAALAVRGFAPAAAGSILVPTNLGFGVGGVLVGLLHVRRAGSFWAACLASVALFGASLLALALASSADPPSPFALYVFVVFCNGLATGAAMNYTLAHVLHLAPAASHYVATSLVGTFRGFAGSFGSAVGGGVFTRTLRARLEDGFRALDGIGDGELLSPDRRRLVRRLLGSPALVHGGGLGAAEREVAVRGYADALRLLFLSAAALSVVVLLIQAATGWKGAAEPVRDEEQDNENAASYGAYSSDSERL</sequence>
<feature type="transmembrane region" description="Helical" evidence="6">
    <location>
        <begin position="383"/>
        <end position="408"/>
    </location>
</feature>
<feature type="region of interest" description="Disordered" evidence="5">
    <location>
        <begin position="564"/>
        <end position="590"/>
    </location>
</feature>
<comment type="subcellular location">
    <subcellularLocation>
        <location evidence="1">Membrane</location>
        <topology evidence="1">Multi-pass membrane protein</topology>
    </subcellularLocation>
</comment>
<feature type="transmembrane region" description="Helical" evidence="6">
    <location>
        <begin position="320"/>
        <end position="339"/>
    </location>
</feature>
<feature type="transmembrane region" description="Helical" evidence="6">
    <location>
        <begin position="351"/>
        <end position="376"/>
    </location>
</feature>